<name>A0AA94L2J9_DESDE</name>
<sequence>MRMLLSLVCILSMTVPAVSQAKAVYCTNCSNRVTQAIEKATSIEQLKTLLKEYDEAIQQTAAQLQMVQQNIEQYTNMVQNTVMLPANLIRKISSELSKVGKITGALTTMRNDVVGLGNVFDGLYQAQSELKDLANMPRSMLGQGSMTYRTNWDGWSRRVDDSTRATFQLSGQQLKDLEESGELESYMNELLSTPDGQQKALMAGNQLAALQIQEARQLRELIATKIQSDLASQTKAEKESQIERELHRKMLNNFEQIDKNSYPDPF</sequence>
<dbReference type="EMBL" id="FPIW01000032">
    <property type="protein sequence ID" value="SFW55224.1"/>
    <property type="molecule type" value="Genomic_DNA"/>
</dbReference>
<dbReference type="AlphaFoldDB" id="A0AA94L2J9"/>
<reference evidence="4" key="1">
    <citation type="submission" date="2016-11" db="EMBL/GenBank/DDBJ databases">
        <authorList>
            <person name="Jaros S."/>
            <person name="Januszkiewicz K."/>
            <person name="Wedrychowicz H."/>
        </authorList>
    </citation>
    <scope>NUCLEOTIDE SEQUENCE [LARGE SCALE GENOMIC DNA]</scope>
    <source>
        <strain evidence="4">DSM 7057</strain>
    </source>
</reference>
<proteinExistence type="predicted"/>
<comment type="caution">
    <text evidence="3">The sequence shown here is derived from an EMBL/GenBank/DDBJ whole genome shotgun (WGS) entry which is preliminary data.</text>
</comment>
<gene>
    <name evidence="3" type="ORF">SAMN02910291_01798</name>
</gene>
<keyword evidence="2" id="KW-0732">Signal</keyword>
<evidence type="ECO:0000313" key="3">
    <source>
        <dbReference type="EMBL" id="SFW55224.1"/>
    </source>
</evidence>
<evidence type="ECO:0000256" key="1">
    <source>
        <dbReference type="SAM" id="Coils"/>
    </source>
</evidence>
<dbReference type="NCBIfam" id="TIGR02780">
    <property type="entry name" value="TrbJ_Ti"/>
    <property type="match status" value="1"/>
</dbReference>
<evidence type="ECO:0000313" key="4">
    <source>
        <dbReference type="Proteomes" id="UP000182680"/>
    </source>
</evidence>
<protein>
    <submittedName>
        <fullName evidence="3">P-type conjugative transfer protein TrbJ</fullName>
    </submittedName>
</protein>
<dbReference type="RefSeq" id="WP_072311986.1">
    <property type="nucleotide sequence ID" value="NZ_FPIW01000032.1"/>
</dbReference>
<accession>A0AA94L2J9</accession>
<dbReference type="InterPro" id="IPR014147">
    <property type="entry name" value="T4SS_TrbJ"/>
</dbReference>
<feature type="coiled-coil region" evidence="1">
    <location>
        <begin position="39"/>
        <end position="77"/>
    </location>
</feature>
<keyword evidence="1" id="KW-0175">Coiled coil</keyword>
<feature type="signal peptide" evidence="2">
    <location>
        <begin position="1"/>
        <end position="21"/>
    </location>
</feature>
<dbReference type="Proteomes" id="UP000182680">
    <property type="component" value="Unassembled WGS sequence"/>
</dbReference>
<evidence type="ECO:0000256" key="2">
    <source>
        <dbReference type="SAM" id="SignalP"/>
    </source>
</evidence>
<organism evidence="3 4">
    <name type="scientific">Desulfovibrio desulfuricans</name>
    <dbReference type="NCBI Taxonomy" id="876"/>
    <lineage>
        <taxon>Bacteria</taxon>
        <taxon>Pseudomonadati</taxon>
        <taxon>Thermodesulfobacteriota</taxon>
        <taxon>Desulfovibrionia</taxon>
        <taxon>Desulfovibrionales</taxon>
        <taxon>Desulfovibrionaceae</taxon>
        <taxon>Desulfovibrio</taxon>
    </lineage>
</organism>
<feature type="chain" id="PRO_5041693929" evidence="2">
    <location>
        <begin position="22"/>
        <end position="266"/>
    </location>
</feature>